<proteinExistence type="inferred from homology"/>
<name>A0A165N4Q6_EXIGL</name>
<dbReference type="InParanoid" id="A0A165N4Q6"/>
<dbReference type="FunFam" id="1.10.287.370:FF:000005">
    <property type="entry name" value="Prefoldin subunit 4"/>
    <property type="match status" value="1"/>
</dbReference>
<dbReference type="Pfam" id="PF01920">
    <property type="entry name" value="Prefoldin_2"/>
    <property type="match status" value="1"/>
</dbReference>
<keyword evidence="7" id="KW-1185">Reference proteome</keyword>
<dbReference type="InterPro" id="IPR002777">
    <property type="entry name" value="PFD_beta-like"/>
</dbReference>
<dbReference type="SUPFAM" id="SSF46579">
    <property type="entry name" value="Prefoldin"/>
    <property type="match status" value="1"/>
</dbReference>
<dbReference type="Proteomes" id="UP000077266">
    <property type="component" value="Unassembled WGS sequence"/>
</dbReference>
<evidence type="ECO:0000256" key="5">
    <source>
        <dbReference type="SAM" id="Coils"/>
    </source>
</evidence>
<protein>
    <recommendedName>
        <fullName evidence="4">Prefoldin subunit 4</fullName>
    </recommendedName>
</protein>
<dbReference type="Gene3D" id="1.10.287.370">
    <property type="match status" value="1"/>
</dbReference>
<evidence type="ECO:0000256" key="1">
    <source>
        <dbReference type="ARBA" id="ARBA00008045"/>
    </source>
</evidence>
<evidence type="ECO:0000256" key="4">
    <source>
        <dbReference type="PIRNR" id="PIRNR016477"/>
    </source>
</evidence>
<dbReference type="STRING" id="1314781.A0A165N4Q6"/>
<dbReference type="InterPro" id="IPR016661">
    <property type="entry name" value="PFDN4"/>
</dbReference>
<comment type="subunit">
    <text evidence="4">Heterohexamer of two PFD-alpha type and four PFD-beta type subunits.</text>
</comment>
<evidence type="ECO:0000313" key="7">
    <source>
        <dbReference type="Proteomes" id="UP000077266"/>
    </source>
</evidence>
<dbReference type="PANTHER" id="PTHR21100:SF9">
    <property type="entry name" value="PREFOLDIN SUBUNIT 4"/>
    <property type="match status" value="1"/>
</dbReference>
<keyword evidence="5" id="KW-0175">Coiled coil</keyword>
<dbReference type="FunCoup" id="A0A165N4Q6">
    <property type="interactions" value="412"/>
</dbReference>
<dbReference type="GO" id="GO:0051082">
    <property type="term" value="F:unfolded protein binding"/>
    <property type="evidence" value="ECO:0007669"/>
    <property type="project" value="InterPro"/>
</dbReference>
<dbReference type="GO" id="GO:0016272">
    <property type="term" value="C:prefoldin complex"/>
    <property type="evidence" value="ECO:0007669"/>
    <property type="project" value="UniProtKB-UniRule"/>
</dbReference>
<dbReference type="PANTHER" id="PTHR21100">
    <property type="entry name" value="PREFOLDIN SUBUNIT 4"/>
    <property type="match status" value="1"/>
</dbReference>
<sequence length="130" mass="15068">MRMLSKDEESEDTEEVTWEDQQRINRFSALNNKARDVEDVLARLKDEKESLDDLASELELADEDDTVMFKIGETFVHLAVPAALERISQDQERLDAEIDALKERTAGYESDMKELKLRLYAKFGKQINLD</sequence>
<feature type="coiled-coil region" evidence="5">
    <location>
        <begin position="27"/>
        <end position="118"/>
    </location>
</feature>
<organism evidence="6 7">
    <name type="scientific">Exidia glandulosa HHB12029</name>
    <dbReference type="NCBI Taxonomy" id="1314781"/>
    <lineage>
        <taxon>Eukaryota</taxon>
        <taxon>Fungi</taxon>
        <taxon>Dikarya</taxon>
        <taxon>Basidiomycota</taxon>
        <taxon>Agaricomycotina</taxon>
        <taxon>Agaricomycetes</taxon>
        <taxon>Auriculariales</taxon>
        <taxon>Exidiaceae</taxon>
        <taxon>Exidia</taxon>
    </lineage>
</organism>
<dbReference type="PIRSF" id="PIRSF016477">
    <property type="entry name" value="Prefoldin_subunit_4"/>
    <property type="match status" value="1"/>
</dbReference>
<evidence type="ECO:0000313" key="6">
    <source>
        <dbReference type="EMBL" id="KZW00206.1"/>
    </source>
</evidence>
<reference evidence="6 7" key="1">
    <citation type="journal article" date="2016" name="Mol. Biol. Evol.">
        <title>Comparative Genomics of Early-Diverging Mushroom-Forming Fungi Provides Insights into the Origins of Lignocellulose Decay Capabilities.</title>
        <authorList>
            <person name="Nagy L.G."/>
            <person name="Riley R."/>
            <person name="Tritt A."/>
            <person name="Adam C."/>
            <person name="Daum C."/>
            <person name="Floudas D."/>
            <person name="Sun H."/>
            <person name="Yadav J.S."/>
            <person name="Pangilinan J."/>
            <person name="Larsson K.H."/>
            <person name="Matsuura K."/>
            <person name="Barry K."/>
            <person name="Labutti K."/>
            <person name="Kuo R."/>
            <person name="Ohm R.A."/>
            <person name="Bhattacharya S.S."/>
            <person name="Shirouzu T."/>
            <person name="Yoshinaga Y."/>
            <person name="Martin F.M."/>
            <person name="Grigoriev I.V."/>
            <person name="Hibbett D.S."/>
        </authorList>
    </citation>
    <scope>NUCLEOTIDE SEQUENCE [LARGE SCALE GENOMIC DNA]</scope>
    <source>
        <strain evidence="6 7">HHB12029</strain>
    </source>
</reference>
<dbReference type="EMBL" id="KV425902">
    <property type="protein sequence ID" value="KZW00206.1"/>
    <property type="molecule type" value="Genomic_DNA"/>
</dbReference>
<dbReference type="OrthoDB" id="10250441at2759"/>
<comment type="function">
    <text evidence="3 4">Binds specifically to cytosolic chaperonin (c-CPN) and transfers target proteins to it. Binds to nascent polypeptide chain and promotes folding in an environment in which there are many competing pathways for nonnative proteins.</text>
</comment>
<evidence type="ECO:0000256" key="2">
    <source>
        <dbReference type="ARBA" id="ARBA00023186"/>
    </source>
</evidence>
<dbReference type="GO" id="GO:0006457">
    <property type="term" value="P:protein folding"/>
    <property type="evidence" value="ECO:0007669"/>
    <property type="project" value="UniProtKB-UniRule"/>
</dbReference>
<dbReference type="CDD" id="cd23165">
    <property type="entry name" value="Prefoldin_4"/>
    <property type="match status" value="1"/>
</dbReference>
<dbReference type="InterPro" id="IPR009053">
    <property type="entry name" value="Prefoldin"/>
</dbReference>
<keyword evidence="2 4" id="KW-0143">Chaperone</keyword>
<accession>A0A165N4Q6</accession>
<evidence type="ECO:0000256" key="3">
    <source>
        <dbReference type="ARBA" id="ARBA00024667"/>
    </source>
</evidence>
<dbReference type="AlphaFoldDB" id="A0A165N4Q6"/>
<comment type="similarity">
    <text evidence="1 4">Belongs to the prefoldin subunit beta family.</text>
</comment>
<gene>
    <name evidence="6" type="ORF">EXIGLDRAFT_830862</name>
</gene>
<dbReference type="GO" id="GO:0005737">
    <property type="term" value="C:cytoplasm"/>
    <property type="evidence" value="ECO:0007669"/>
    <property type="project" value="TreeGrafter"/>
</dbReference>